<feature type="domain" description="Flagellar basal-body/hook protein C-terminal" evidence="8">
    <location>
        <begin position="493"/>
        <end position="529"/>
    </location>
</feature>
<dbReference type="GO" id="GO:0009424">
    <property type="term" value="C:bacterial-type flagellum hook"/>
    <property type="evidence" value="ECO:0007669"/>
    <property type="project" value="InterPro"/>
</dbReference>
<evidence type="ECO:0000256" key="1">
    <source>
        <dbReference type="ARBA" id="ARBA00004365"/>
    </source>
</evidence>
<dbReference type="PANTHER" id="PTHR30033:SF1">
    <property type="entry name" value="FLAGELLAR HOOK-ASSOCIATED PROTEIN 1"/>
    <property type="match status" value="1"/>
</dbReference>
<protein>
    <recommendedName>
        <fullName evidence="4">Flagellar hook-associated protein 1</fullName>
    </recommendedName>
</protein>
<organism evidence="10 11">
    <name type="scientific">Candidatus Flavonifractor intestinigallinarum</name>
    <dbReference type="NCBI Taxonomy" id="2838586"/>
    <lineage>
        <taxon>Bacteria</taxon>
        <taxon>Bacillati</taxon>
        <taxon>Bacillota</taxon>
        <taxon>Clostridia</taxon>
        <taxon>Eubacteriales</taxon>
        <taxon>Oscillospiraceae</taxon>
        <taxon>Flavonifractor</taxon>
    </lineage>
</organism>
<keyword evidence="10" id="KW-0282">Flagellum</keyword>
<evidence type="ECO:0000259" key="9">
    <source>
        <dbReference type="Pfam" id="PF22638"/>
    </source>
</evidence>
<name>A0A9D2MLR8_9FIRM</name>
<dbReference type="Pfam" id="PF00460">
    <property type="entry name" value="Flg_bb_rod"/>
    <property type="match status" value="1"/>
</dbReference>
<dbReference type="Pfam" id="PF22638">
    <property type="entry name" value="FlgK_D1"/>
    <property type="match status" value="1"/>
</dbReference>
<keyword evidence="10" id="KW-0969">Cilium</keyword>
<dbReference type="PANTHER" id="PTHR30033">
    <property type="entry name" value="FLAGELLAR HOOK-ASSOCIATED PROTEIN 1"/>
    <property type="match status" value="1"/>
</dbReference>
<evidence type="ECO:0000259" key="8">
    <source>
        <dbReference type="Pfam" id="PF06429"/>
    </source>
</evidence>
<dbReference type="InterPro" id="IPR001444">
    <property type="entry name" value="Flag_bb_rod_N"/>
</dbReference>
<dbReference type="GO" id="GO:0005198">
    <property type="term" value="F:structural molecule activity"/>
    <property type="evidence" value="ECO:0007669"/>
    <property type="project" value="InterPro"/>
</dbReference>
<dbReference type="GO" id="GO:0044780">
    <property type="term" value="P:bacterial-type flagellum assembly"/>
    <property type="evidence" value="ECO:0007669"/>
    <property type="project" value="InterPro"/>
</dbReference>
<feature type="domain" description="Flagellar hook-associated protein FlgK helical" evidence="9">
    <location>
        <begin position="122"/>
        <end position="373"/>
    </location>
</feature>
<keyword evidence="5" id="KW-0964">Secreted</keyword>
<dbReference type="InterPro" id="IPR053927">
    <property type="entry name" value="FlgK_helical"/>
</dbReference>
<comment type="similarity">
    <text evidence="3">Belongs to the flagella basal body rod proteins family.</text>
</comment>
<evidence type="ECO:0000256" key="2">
    <source>
        <dbReference type="ARBA" id="ARBA00004613"/>
    </source>
</evidence>
<evidence type="ECO:0000256" key="5">
    <source>
        <dbReference type="ARBA" id="ARBA00022525"/>
    </source>
</evidence>
<gene>
    <name evidence="10" type="primary">flgK</name>
    <name evidence="10" type="ORF">H9712_06120</name>
</gene>
<sequence>MMSTFGSFTTVRLGIYAAQKGLDVTGNNITNINTPGYTRQRLNQVSLVSSVNDRYSSSYSTRIGQGAVVNNVTQLRDPGLDISYRKATSDVGASNAKLEGLNSLATILDEVGKGSLDQDDGVILSQLNDLRDLISQAITNGTDTYDTLIRSSAQSLATLFNSYADKLSEREGTYEKKLDQQMEEVNNILTKIRDLNVSIRDSDIRGDAGLELRDERNRLLDELSEYVKIDVTYSMEDVGADTLIEKLTVTLATGDKNPLVDGEYSTQFSLDPQNSSNYSMVLGPLTNDRGQKQSEDDNGVTLGDNDLYGSLQSIRELLTEEGEFSSQADVDNDPNAATKRGIPYYRQALDSLAREFATEMNKLNDTKLDGAGNLFSTGSDTDDADGITAANISVSKSWADGTVTIQATNRADAPSGDTSNLTKFLDLFGKKVDFDPSHIDPDAVGDSYNGTFEEMFLKIQSTLAQDQKSTDSLLNNYTITAGDIYVDREGITGVDLNDEATNLMTYQKAYTAACRLMTVLEEALDSLLSAGL</sequence>
<keyword evidence="6" id="KW-0975">Bacterial flagellum</keyword>
<evidence type="ECO:0000256" key="3">
    <source>
        <dbReference type="ARBA" id="ARBA00009677"/>
    </source>
</evidence>
<feature type="domain" description="Flagellar basal body rod protein N-terminal" evidence="7">
    <location>
        <begin position="17"/>
        <end position="38"/>
    </location>
</feature>
<dbReference type="Pfam" id="PF06429">
    <property type="entry name" value="Flg_bbr_C"/>
    <property type="match status" value="1"/>
</dbReference>
<evidence type="ECO:0000256" key="6">
    <source>
        <dbReference type="ARBA" id="ARBA00023143"/>
    </source>
</evidence>
<dbReference type="InterPro" id="IPR010930">
    <property type="entry name" value="Flg_bb/hook_C_dom"/>
</dbReference>
<dbReference type="NCBIfam" id="TIGR02492">
    <property type="entry name" value="flgK_ends"/>
    <property type="match status" value="1"/>
</dbReference>
<proteinExistence type="inferred from homology"/>
<dbReference type="AlphaFoldDB" id="A0A9D2MLR8"/>
<dbReference type="InterPro" id="IPR002371">
    <property type="entry name" value="FlgK"/>
</dbReference>
<accession>A0A9D2MLR8</accession>
<dbReference type="SUPFAM" id="SSF64518">
    <property type="entry name" value="Phase 1 flagellin"/>
    <property type="match status" value="1"/>
</dbReference>
<evidence type="ECO:0000313" key="11">
    <source>
        <dbReference type="Proteomes" id="UP000823921"/>
    </source>
</evidence>
<reference evidence="10" key="2">
    <citation type="submission" date="2021-04" db="EMBL/GenBank/DDBJ databases">
        <authorList>
            <person name="Gilroy R."/>
        </authorList>
    </citation>
    <scope>NUCLEOTIDE SEQUENCE</scope>
    <source>
        <strain evidence="10">CHK192-8294</strain>
    </source>
</reference>
<reference evidence="10" key="1">
    <citation type="journal article" date="2021" name="PeerJ">
        <title>Extensive microbial diversity within the chicken gut microbiome revealed by metagenomics and culture.</title>
        <authorList>
            <person name="Gilroy R."/>
            <person name="Ravi A."/>
            <person name="Getino M."/>
            <person name="Pursley I."/>
            <person name="Horton D.L."/>
            <person name="Alikhan N.F."/>
            <person name="Baker D."/>
            <person name="Gharbi K."/>
            <person name="Hall N."/>
            <person name="Watson M."/>
            <person name="Adriaenssens E.M."/>
            <person name="Foster-Nyarko E."/>
            <person name="Jarju S."/>
            <person name="Secka A."/>
            <person name="Antonio M."/>
            <person name="Oren A."/>
            <person name="Chaudhuri R.R."/>
            <person name="La Ragione R."/>
            <person name="Hildebrand F."/>
            <person name="Pallen M.J."/>
        </authorList>
    </citation>
    <scope>NUCLEOTIDE SEQUENCE</scope>
    <source>
        <strain evidence="10">CHK192-8294</strain>
    </source>
</reference>
<evidence type="ECO:0000256" key="4">
    <source>
        <dbReference type="ARBA" id="ARBA00016244"/>
    </source>
</evidence>
<comment type="caution">
    <text evidence="10">The sequence shown here is derived from an EMBL/GenBank/DDBJ whole genome shotgun (WGS) entry which is preliminary data.</text>
</comment>
<keyword evidence="10" id="KW-0966">Cell projection</keyword>
<evidence type="ECO:0000313" key="10">
    <source>
        <dbReference type="EMBL" id="HJB80542.1"/>
    </source>
</evidence>
<dbReference type="EMBL" id="DWXO01000060">
    <property type="protein sequence ID" value="HJB80542.1"/>
    <property type="molecule type" value="Genomic_DNA"/>
</dbReference>
<evidence type="ECO:0000259" key="7">
    <source>
        <dbReference type="Pfam" id="PF00460"/>
    </source>
</evidence>
<dbReference type="GO" id="GO:0005576">
    <property type="term" value="C:extracellular region"/>
    <property type="evidence" value="ECO:0007669"/>
    <property type="project" value="UniProtKB-SubCell"/>
</dbReference>
<dbReference type="Proteomes" id="UP000823921">
    <property type="component" value="Unassembled WGS sequence"/>
</dbReference>
<comment type="subcellular location">
    <subcellularLocation>
        <location evidence="1">Bacterial flagellum</location>
    </subcellularLocation>
    <subcellularLocation>
        <location evidence="2">Secreted</location>
    </subcellularLocation>
</comment>